<dbReference type="InterPro" id="IPR001584">
    <property type="entry name" value="Integrase_cat-core"/>
</dbReference>
<comment type="caution">
    <text evidence="2">The sequence shown here is derived from an EMBL/GenBank/DDBJ whole genome shotgun (WGS) entry which is preliminary data.</text>
</comment>
<dbReference type="Pfam" id="PF00665">
    <property type="entry name" value="rve"/>
    <property type="match status" value="1"/>
</dbReference>
<accession>A0A510Y6R6</accession>
<proteinExistence type="predicted"/>
<reference evidence="2 3" key="1">
    <citation type="submission" date="2019-07" db="EMBL/GenBank/DDBJ databases">
        <title>Whole genome shotgun sequence of Marinococcus halophilus NBRC 102359.</title>
        <authorList>
            <person name="Hosoyama A."/>
            <person name="Uohara A."/>
            <person name="Ohji S."/>
            <person name="Ichikawa N."/>
        </authorList>
    </citation>
    <scope>NUCLEOTIDE SEQUENCE [LARGE SCALE GENOMIC DNA]</scope>
    <source>
        <strain evidence="2 3">NBRC 102359</strain>
    </source>
</reference>
<dbReference type="InterPro" id="IPR050900">
    <property type="entry name" value="Transposase_IS3/IS150/IS904"/>
</dbReference>
<name>A0A510Y6R6_MARHA</name>
<dbReference type="PROSITE" id="PS50994">
    <property type="entry name" value="INTEGRASE"/>
    <property type="match status" value="1"/>
</dbReference>
<evidence type="ECO:0000259" key="1">
    <source>
        <dbReference type="PROSITE" id="PS50994"/>
    </source>
</evidence>
<dbReference type="Gene3D" id="3.30.420.10">
    <property type="entry name" value="Ribonuclease H-like superfamily/Ribonuclease H"/>
    <property type="match status" value="1"/>
</dbReference>
<dbReference type="NCBIfam" id="NF033516">
    <property type="entry name" value="transpos_IS3"/>
    <property type="match status" value="1"/>
</dbReference>
<sequence length="171" mass="19938">MVVPNRLNQQFQARQPNEKWATDVTYLPYGQTMWYLSTMMGLYNNEVLAYTIPGRQDTALVLETLERAYAGWEINGTVLHSDQGCQYTSYAFQEEAHKKGIITSMCRRDNCFDNAVIESFHSSLKSEGFRTPRGSTIILENVQTYMYYYNYQRPFTKLAFHTLMEYRTAEG</sequence>
<dbReference type="AlphaFoldDB" id="A0A510Y6R6"/>
<keyword evidence="3" id="KW-1185">Reference proteome</keyword>
<dbReference type="InterPro" id="IPR012337">
    <property type="entry name" value="RNaseH-like_sf"/>
</dbReference>
<feature type="domain" description="Integrase catalytic" evidence="1">
    <location>
        <begin position="12"/>
        <end position="171"/>
    </location>
</feature>
<dbReference type="GO" id="GO:0003676">
    <property type="term" value="F:nucleic acid binding"/>
    <property type="evidence" value="ECO:0007669"/>
    <property type="project" value="InterPro"/>
</dbReference>
<dbReference type="Proteomes" id="UP000321051">
    <property type="component" value="Unassembled WGS sequence"/>
</dbReference>
<organism evidence="2 3">
    <name type="scientific">Marinococcus halophilus</name>
    <dbReference type="NCBI Taxonomy" id="1371"/>
    <lineage>
        <taxon>Bacteria</taxon>
        <taxon>Bacillati</taxon>
        <taxon>Bacillota</taxon>
        <taxon>Bacilli</taxon>
        <taxon>Bacillales</taxon>
        <taxon>Bacillaceae</taxon>
        <taxon>Marinococcus</taxon>
    </lineage>
</organism>
<dbReference type="PANTHER" id="PTHR46889:SF4">
    <property type="entry name" value="TRANSPOSASE INSO FOR INSERTION SEQUENCE ELEMENT IS911B-RELATED"/>
    <property type="match status" value="1"/>
</dbReference>
<dbReference type="InterPro" id="IPR036397">
    <property type="entry name" value="RNaseH_sf"/>
</dbReference>
<protein>
    <recommendedName>
        <fullName evidence="1">Integrase catalytic domain-containing protein</fullName>
    </recommendedName>
</protein>
<dbReference type="InterPro" id="IPR048020">
    <property type="entry name" value="Transpos_IS3"/>
</dbReference>
<evidence type="ECO:0000313" key="2">
    <source>
        <dbReference type="EMBL" id="GEK58157.1"/>
    </source>
</evidence>
<dbReference type="GO" id="GO:0015074">
    <property type="term" value="P:DNA integration"/>
    <property type="evidence" value="ECO:0007669"/>
    <property type="project" value="InterPro"/>
</dbReference>
<evidence type="ECO:0000313" key="3">
    <source>
        <dbReference type="Proteomes" id="UP000321051"/>
    </source>
</evidence>
<dbReference type="PANTHER" id="PTHR46889">
    <property type="entry name" value="TRANSPOSASE INSF FOR INSERTION SEQUENCE IS3B-RELATED"/>
    <property type="match status" value="1"/>
</dbReference>
<dbReference type="SUPFAM" id="SSF53098">
    <property type="entry name" value="Ribonuclease H-like"/>
    <property type="match status" value="1"/>
</dbReference>
<gene>
    <name evidence="2" type="ORF">MHA01_10620</name>
</gene>
<dbReference type="EMBL" id="BJUN01000004">
    <property type="protein sequence ID" value="GEK58157.1"/>
    <property type="molecule type" value="Genomic_DNA"/>
</dbReference>